<dbReference type="SUPFAM" id="SSF53448">
    <property type="entry name" value="Nucleotide-diphospho-sugar transferases"/>
    <property type="match status" value="1"/>
</dbReference>
<feature type="domain" description="Glycosyltransferase 2-like" evidence="2">
    <location>
        <begin position="23"/>
        <end position="201"/>
    </location>
</feature>
<dbReference type="OrthoDB" id="9813495at2"/>
<dbReference type="EMBL" id="CP042806">
    <property type="protein sequence ID" value="QEE28388.1"/>
    <property type="molecule type" value="Genomic_DNA"/>
</dbReference>
<dbReference type="KEGG" id="talb:FTW19_10470"/>
<evidence type="ECO:0000259" key="2">
    <source>
        <dbReference type="Pfam" id="PF00535"/>
    </source>
</evidence>
<keyword evidence="1" id="KW-1133">Transmembrane helix</keyword>
<organism evidence="3 4">
    <name type="scientific">Terriglobus albidus</name>
    <dbReference type="NCBI Taxonomy" id="1592106"/>
    <lineage>
        <taxon>Bacteria</taxon>
        <taxon>Pseudomonadati</taxon>
        <taxon>Acidobacteriota</taxon>
        <taxon>Terriglobia</taxon>
        <taxon>Terriglobales</taxon>
        <taxon>Acidobacteriaceae</taxon>
        <taxon>Terriglobus</taxon>
    </lineage>
</organism>
<keyword evidence="3" id="KW-0808">Transferase</keyword>
<dbReference type="CDD" id="cd04186">
    <property type="entry name" value="GT_2_like_c"/>
    <property type="match status" value="1"/>
</dbReference>
<dbReference type="InterPro" id="IPR001173">
    <property type="entry name" value="Glyco_trans_2-like"/>
</dbReference>
<evidence type="ECO:0000256" key="1">
    <source>
        <dbReference type="SAM" id="Phobius"/>
    </source>
</evidence>
<feature type="transmembrane region" description="Helical" evidence="1">
    <location>
        <begin position="270"/>
        <end position="295"/>
    </location>
</feature>
<dbReference type="Proteomes" id="UP000321820">
    <property type="component" value="Chromosome"/>
</dbReference>
<dbReference type="GO" id="GO:0016740">
    <property type="term" value="F:transferase activity"/>
    <property type="evidence" value="ECO:0007669"/>
    <property type="project" value="UniProtKB-KW"/>
</dbReference>
<evidence type="ECO:0000313" key="4">
    <source>
        <dbReference type="Proteomes" id="UP000321820"/>
    </source>
</evidence>
<name>A0A5B9E8F1_9BACT</name>
<keyword evidence="1" id="KW-0812">Transmembrane</keyword>
<dbReference type="InterPro" id="IPR029044">
    <property type="entry name" value="Nucleotide-diphossugar_trans"/>
</dbReference>
<dbReference type="RefSeq" id="WP_147647578.1">
    <property type="nucleotide sequence ID" value="NZ_CP042806.1"/>
</dbReference>
<dbReference type="PANTHER" id="PTHR43179:SF7">
    <property type="entry name" value="RHAMNOSYLTRANSFERASE WBBL"/>
    <property type="match status" value="1"/>
</dbReference>
<proteinExistence type="predicted"/>
<sequence>MPQELISNPSQPGSSTTSKPRVSVIIVTYRSTHELPACIDSLMLQNVPLEIFLVDNASPDATPQMVLDYAARNSNIHAILNNENIGLAAANNCPLGQCRGEYILILNPDTVLPENCLAQLENYLNAHTDVGIVGPKNLYEDGSPLLSYNRAWGFWQIIVWRILPNRIPRVLWDRYSSYKNQDVLVVSGSCLLIRTAIFEQIRGYDPEYFLTYDDVVDLCIRTRNAGHRVVFLGDVEMYHLLGRSGAQVPFIGVWEGNRCTVYHFLKHKGLISALLIAGILILACSFRMAIAGLLYPFSKRYRNVFRVYAKVVWYMFVKTPLLARNRYFKTLSSST</sequence>
<reference evidence="3 4" key="1">
    <citation type="submission" date="2019-08" db="EMBL/GenBank/DDBJ databases">
        <title>Complete genome sequence of Terriglobus albidus strain ORNL.</title>
        <authorList>
            <person name="Podar M."/>
        </authorList>
    </citation>
    <scope>NUCLEOTIDE SEQUENCE [LARGE SCALE GENOMIC DNA]</scope>
    <source>
        <strain evidence="3 4">ORNL</strain>
    </source>
</reference>
<keyword evidence="4" id="KW-1185">Reference proteome</keyword>
<protein>
    <submittedName>
        <fullName evidence="3">Glycosyltransferase family 2 protein</fullName>
    </submittedName>
</protein>
<gene>
    <name evidence="3" type="ORF">FTW19_10470</name>
</gene>
<dbReference type="Gene3D" id="3.90.550.10">
    <property type="entry name" value="Spore Coat Polysaccharide Biosynthesis Protein SpsA, Chain A"/>
    <property type="match status" value="1"/>
</dbReference>
<dbReference type="Pfam" id="PF00535">
    <property type="entry name" value="Glycos_transf_2"/>
    <property type="match status" value="1"/>
</dbReference>
<dbReference type="AlphaFoldDB" id="A0A5B9E8F1"/>
<keyword evidence="1" id="KW-0472">Membrane</keyword>
<dbReference type="PANTHER" id="PTHR43179">
    <property type="entry name" value="RHAMNOSYLTRANSFERASE WBBL"/>
    <property type="match status" value="1"/>
</dbReference>
<accession>A0A5B9E8F1</accession>
<evidence type="ECO:0000313" key="3">
    <source>
        <dbReference type="EMBL" id="QEE28388.1"/>
    </source>
</evidence>